<dbReference type="Gene3D" id="3.30.160.60">
    <property type="entry name" value="Classic Zinc Finger"/>
    <property type="match status" value="4"/>
</dbReference>
<evidence type="ECO:0000256" key="5">
    <source>
        <dbReference type="ARBA" id="ARBA00022833"/>
    </source>
</evidence>
<feature type="compositionally biased region" description="Polar residues" evidence="8">
    <location>
        <begin position="127"/>
        <end position="137"/>
    </location>
</feature>
<evidence type="ECO:0000256" key="4">
    <source>
        <dbReference type="ARBA" id="ARBA00022771"/>
    </source>
</evidence>
<protein>
    <submittedName>
        <fullName evidence="11 12">Uncharacterized protein LOC106807455 isoform X1</fullName>
    </submittedName>
</protein>
<evidence type="ECO:0000256" key="1">
    <source>
        <dbReference type="ARBA" id="ARBA00004123"/>
    </source>
</evidence>
<dbReference type="SMART" id="SM00355">
    <property type="entry name" value="ZnF_C2H2"/>
    <property type="match status" value="9"/>
</dbReference>
<feature type="domain" description="C2H2-type" evidence="9">
    <location>
        <begin position="703"/>
        <end position="730"/>
    </location>
</feature>
<evidence type="ECO:0000313" key="11">
    <source>
        <dbReference type="RefSeq" id="XP_014665267.1"/>
    </source>
</evidence>
<feature type="compositionally biased region" description="Basic and acidic residues" evidence="8">
    <location>
        <begin position="138"/>
        <end position="150"/>
    </location>
</feature>
<dbReference type="SUPFAM" id="SSF57667">
    <property type="entry name" value="beta-beta-alpha zinc fingers"/>
    <property type="match status" value="3"/>
</dbReference>
<dbReference type="PROSITE" id="PS50157">
    <property type="entry name" value="ZINC_FINGER_C2H2_2"/>
    <property type="match status" value="4"/>
</dbReference>
<sequence length="951" mass="105360">MAEEEEQMFLTRQEVVYTRQDQPGVYYIAASKPEDTCSTQLTDISLPRSSSGFSELPLSAVASEHSDFVCTESNDDAVDQIVNMAEQQNEVSAVTLEEAAASILEGNIDALDEEPGENQLSADGDLQMSNTIPNNTGEHTHEHEVENQKEENVTVAEVDVSNPIELSHNIIVTINGKKCILQQDAATGAMVGYPLRMEGEAPKRRRGRPRKVRPEPGTVEAPTDASKGKKPSEEWENEKEQGNKSGEEKVPEEEKEEEKAAQGLLELRHSSGLTVKRSSRRRKPARKFENIYDKKLSQLSDLELSSSSGEEDYDENDKDVVLPNLAPNFPGMKRKRGRPAKHSKSARPTVPFNDLGGLLMPLKRKRGRPKRSGPPPPPTVQAIMLKGADGQTILMTLPQQQPSGRTLLYEGQTEKIPVMIQQDTAAAAHTEDELAASALIQEGAAATDTTPLVDDGQSQLMSVVAGPAVTSLLTEGAAKPATAKGRGRPPKVAKSVVQEGQATLVPIRADLLPGLAPAVNSEPIKLGLKTSESSIEKLKCCKCGFQAYYQQQYQEHIVTHQGDVHKCKCCNFHTFESEELLLHFMANHPKCICPLCNFMAEYAYIIRRHMFRHSRAEAECEICGKKYKDQYILKMHVKLVHMPADVLFECTICGKKFNRKAHLKRHIRTHDPDKPYKCPSCDYRGCERSDVTKHLLIHDNPKFNCELCGKNFRHFKNLDLHMKRHKGQRDYKCGICEFYGYTFTDIRKHIERKHADSRALICVNCGLCFKNVQELKDHVACKCESLEVEQVTGTGEDTMDVEDIHIAEEITDEQLAGHIVIACSDDNSKNILTQSELTSQEVVETLEGDATLQNQVLNISETQATSADGTRQIIVHEADGQILVTTIDGVTGQLLVGSEDQVCNAQILTAEEFENLSSDTMVVEDEQGSEGVAQYVVTRGENGEAVLKLAV</sequence>
<dbReference type="PANTHER" id="PTHR24394">
    <property type="entry name" value="ZINC FINGER PROTEIN"/>
    <property type="match status" value="1"/>
</dbReference>
<evidence type="ECO:0000313" key="10">
    <source>
        <dbReference type="Proteomes" id="UP000695022"/>
    </source>
</evidence>
<dbReference type="RefSeq" id="XP_014665267.1">
    <property type="nucleotide sequence ID" value="XM_014809781.1"/>
</dbReference>
<evidence type="ECO:0000313" key="12">
    <source>
        <dbReference type="RefSeq" id="XP_014665268.1"/>
    </source>
</evidence>
<dbReference type="GeneID" id="106807455"/>
<dbReference type="SMART" id="SM00384">
    <property type="entry name" value="AT_hook"/>
    <property type="match status" value="4"/>
</dbReference>
<feature type="region of interest" description="Disordered" evidence="8">
    <location>
        <begin position="301"/>
        <end position="377"/>
    </location>
</feature>
<feature type="region of interest" description="Disordered" evidence="8">
    <location>
        <begin position="121"/>
        <end position="150"/>
    </location>
</feature>
<feature type="compositionally biased region" description="Basic residues" evidence="8">
    <location>
        <begin position="362"/>
        <end position="371"/>
    </location>
</feature>
<keyword evidence="5" id="KW-0862">Zinc</keyword>
<evidence type="ECO:0000256" key="2">
    <source>
        <dbReference type="ARBA" id="ARBA00022723"/>
    </source>
</evidence>
<organism evidence="10 12">
    <name type="scientific">Priapulus caudatus</name>
    <name type="common">Priapulid worm</name>
    <dbReference type="NCBI Taxonomy" id="37621"/>
    <lineage>
        <taxon>Eukaryota</taxon>
        <taxon>Metazoa</taxon>
        <taxon>Ecdysozoa</taxon>
        <taxon>Scalidophora</taxon>
        <taxon>Priapulida</taxon>
        <taxon>Priapulimorpha</taxon>
        <taxon>Priapulimorphida</taxon>
        <taxon>Priapulidae</taxon>
        <taxon>Priapulus</taxon>
    </lineage>
</organism>
<dbReference type="PANTHER" id="PTHR24394:SF29">
    <property type="entry name" value="MYONEURIN"/>
    <property type="match status" value="1"/>
</dbReference>
<keyword evidence="10" id="KW-1185">Reference proteome</keyword>
<proteinExistence type="predicted"/>
<evidence type="ECO:0000256" key="3">
    <source>
        <dbReference type="ARBA" id="ARBA00022737"/>
    </source>
</evidence>
<dbReference type="Proteomes" id="UP000695022">
    <property type="component" value="Unplaced"/>
</dbReference>
<dbReference type="Pfam" id="PF00096">
    <property type="entry name" value="zf-C2H2"/>
    <property type="match status" value="2"/>
</dbReference>
<feature type="domain" description="C2H2-type" evidence="9">
    <location>
        <begin position="676"/>
        <end position="703"/>
    </location>
</feature>
<evidence type="ECO:0000256" key="6">
    <source>
        <dbReference type="ARBA" id="ARBA00023242"/>
    </source>
</evidence>
<dbReference type="InterPro" id="IPR013087">
    <property type="entry name" value="Znf_C2H2_type"/>
</dbReference>
<dbReference type="InterPro" id="IPR017956">
    <property type="entry name" value="AT_hook_DNA-bd_motif"/>
</dbReference>
<dbReference type="PROSITE" id="PS00028">
    <property type="entry name" value="ZINC_FINGER_C2H2_1"/>
    <property type="match status" value="2"/>
</dbReference>
<feature type="domain" description="C2H2-type" evidence="9">
    <location>
        <begin position="648"/>
        <end position="675"/>
    </location>
</feature>
<dbReference type="InterPro" id="IPR036236">
    <property type="entry name" value="Znf_C2H2_sf"/>
</dbReference>
<keyword evidence="2" id="KW-0479">Metal-binding</keyword>
<dbReference type="RefSeq" id="XP_014665268.1">
    <property type="nucleotide sequence ID" value="XM_014809782.1"/>
</dbReference>
<evidence type="ECO:0000256" key="8">
    <source>
        <dbReference type="SAM" id="MobiDB-lite"/>
    </source>
</evidence>
<dbReference type="PRINTS" id="PR00929">
    <property type="entry name" value="ATHOOK"/>
</dbReference>
<feature type="domain" description="C2H2-type" evidence="9">
    <location>
        <begin position="618"/>
        <end position="641"/>
    </location>
</feature>
<reference evidence="11 12" key="1">
    <citation type="submission" date="2025-05" db="UniProtKB">
        <authorList>
            <consortium name="RefSeq"/>
        </authorList>
    </citation>
    <scope>IDENTIFICATION</scope>
</reference>
<comment type="subcellular location">
    <subcellularLocation>
        <location evidence="1">Nucleus</location>
    </subcellularLocation>
</comment>
<accession>A0ABM1DZ97</accession>
<feature type="compositionally biased region" description="Basic residues" evidence="8">
    <location>
        <begin position="332"/>
        <end position="345"/>
    </location>
</feature>
<name>A0ABM1DZ97_PRICU</name>
<evidence type="ECO:0000256" key="7">
    <source>
        <dbReference type="PROSITE-ProRule" id="PRU00042"/>
    </source>
</evidence>
<gene>
    <name evidence="11 12" type="primary">LOC106807455</name>
</gene>
<keyword evidence="3" id="KW-0677">Repeat</keyword>
<evidence type="ECO:0000259" key="9">
    <source>
        <dbReference type="PROSITE" id="PS50157"/>
    </source>
</evidence>
<feature type="region of interest" description="Disordered" evidence="8">
    <location>
        <begin position="197"/>
        <end position="286"/>
    </location>
</feature>
<feature type="compositionally biased region" description="Basic and acidic residues" evidence="8">
    <location>
        <begin position="226"/>
        <end position="249"/>
    </location>
</feature>
<keyword evidence="4 7" id="KW-0863">Zinc-finger</keyword>
<keyword evidence="6" id="KW-0539">Nucleus</keyword>